<comment type="subcellular location">
    <subcellularLocation>
        <location evidence="1">Cell membrane</location>
        <topology evidence="1">Multi-pass membrane protein</topology>
    </subcellularLocation>
</comment>
<gene>
    <name evidence="13" type="primary">ftsX_17</name>
    <name evidence="13" type="ORF">SDC9_86877</name>
</gene>
<evidence type="ECO:0000259" key="11">
    <source>
        <dbReference type="Pfam" id="PF02687"/>
    </source>
</evidence>
<dbReference type="GO" id="GO:0005886">
    <property type="term" value="C:plasma membrane"/>
    <property type="evidence" value="ECO:0007669"/>
    <property type="project" value="UniProtKB-SubCell"/>
</dbReference>
<comment type="caution">
    <text evidence="13">The sequence shown here is derived from an EMBL/GenBank/DDBJ whole genome shotgun (WGS) entry which is preliminary data.</text>
</comment>
<accession>A0A644ZHN0</accession>
<dbReference type="NCBIfam" id="NF038347">
    <property type="entry name" value="FtsX_Gpos"/>
    <property type="match status" value="1"/>
</dbReference>
<evidence type="ECO:0000256" key="1">
    <source>
        <dbReference type="ARBA" id="ARBA00004651"/>
    </source>
</evidence>
<keyword evidence="7 10" id="KW-1133">Transmembrane helix</keyword>
<feature type="transmembrane region" description="Helical" evidence="10">
    <location>
        <begin position="265"/>
        <end position="289"/>
    </location>
</feature>
<feature type="transmembrane region" description="Helical" evidence="10">
    <location>
        <begin position="213"/>
        <end position="236"/>
    </location>
</feature>
<keyword evidence="8 10" id="KW-0472">Membrane</keyword>
<dbReference type="EMBL" id="VSSQ01008928">
    <property type="protein sequence ID" value="MPM40237.1"/>
    <property type="molecule type" value="Genomic_DNA"/>
</dbReference>
<dbReference type="PANTHER" id="PTHR47755:SF1">
    <property type="entry name" value="CELL DIVISION PROTEIN FTSX"/>
    <property type="match status" value="1"/>
</dbReference>
<evidence type="ECO:0000256" key="8">
    <source>
        <dbReference type="ARBA" id="ARBA00023136"/>
    </source>
</evidence>
<feature type="transmembrane region" description="Helical" evidence="10">
    <location>
        <begin position="166"/>
        <end position="192"/>
    </location>
</feature>
<feature type="transmembrane region" description="Helical" evidence="10">
    <location>
        <begin position="21"/>
        <end position="46"/>
    </location>
</feature>
<feature type="domain" description="FtsX extracellular" evidence="12">
    <location>
        <begin position="60"/>
        <end position="150"/>
    </location>
</feature>
<evidence type="ECO:0000256" key="2">
    <source>
        <dbReference type="ARBA" id="ARBA00007379"/>
    </source>
</evidence>
<evidence type="ECO:0000256" key="9">
    <source>
        <dbReference type="ARBA" id="ARBA00023306"/>
    </source>
</evidence>
<comment type="similarity">
    <text evidence="2">Belongs to the ABC-4 integral membrane protein family. FtsX subfamily.</text>
</comment>
<evidence type="ECO:0000256" key="4">
    <source>
        <dbReference type="ARBA" id="ARBA00022475"/>
    </source>
</evidence>
<organism evidence="13">
    <name type="scientific">bioreactor metagenome</name>
    <dbReference type="NCBI Taxonomy" id="1076179"/>
    <lineage>
        <taxon>unclassified sequences</taxon>
        <taxon>metagenomes</taxon>
        <taxon>ecological metagenomes</taxon>
    </lineage>
</organism>
<keyword evidence="4" id="KW-1003">Cell membrane</keyword>
<dbReference type="Gene3D" id="3.30.70.3040">
    <property type="match status" value="1"/>
</dbReference>
<evidence type="ECO:0000259" key="12">
    <source>
        <dbReference type="Pfam" id="PF18075"/>
    </source>
</evidence>
<evidence type="ECO:0000256" key="10">
    <source>
        <dbReference type="SAM" id="Phobius"/>
    </source>
</evidence>
<dbReference type="Pfam" id="PF02687">
    <property type="entry name" value="FtsX"/>
    <property type="match status" value="1"/>
</dbReference>
<reference evidence="13" key="1">
    <citation type="submission" date="2019-08" db="EMBL/GenBank/DDBJ databases">
        <authorList>
            <person name="Kucharzyk K."/>
            <person name="Murdoch R.W."/>
            <person name="Higgins S."/>
            <person name="Loffler F."/>
        </authorList>
    </citation>
    <scope>NUCLEOTIDE SEQUENCE</scope>
</reference>
<dbReference type="InterPro" id="IPR003838">
    <property type="entry name" value="ABC3_permease_C"/>
</dbReference>
<evidence type="ECO:0000256" key="3">
    <source>
        <dbReference type="ARBA" id="ARBA00021907"/>
    </source>
</evidence>
<dbReference type="PROSITE" id="PS51257">
    <property type="entry name" value="PROKAR_LIPOPROTEIN"/>
    <property type="match status" value="1"/>
</dbReference>
<keyword evidence="5 13" id="KW-0132">Cell division</keyword>
<dbReference type="InterPro" id="IPR058204">
    <property type="entry name" value="FtsX_firmicutes-type"/>
</dbReference>
<dbReference type="GO" id="GO:0051301">
    <property type="term" value="P:cell division"/>
    <property type="evidence" value="ECO:0007669"/>
    <property type="project" value="UniProtKB-KW"/>
</dbReference>
<dbReference type="InterPro" id="IPR040690">
    <property type="entry name" value="FtsX_ECD"/>
</dbReference>
<evidence type="ECO:0000256" key="6">
    <source>
        <dbReference type="ARBA" id="ARBA00022692"/>
    </source>
</evidence>
<dbReference type="InterPro" id="IPR004513">
    <property type="entry name" value="FtsX"/>
</dbReference>
<sequence length="295" mass="32857">MGRHNFRYFFHEGVSNMFSHGFMSFAAVGVTVACLLIMGTFSLVAVNANQQLRDMERDNEILAYVDESYTTQQARMLQSKIEAQPNVASATFITKEEATRNFQEKYTDESAFQDLDPEIFRDRFAVKTVDIRLTGETKAAVEKVEGVAEVTAYEEFSDGLITVRNIATVVCVTLIVILLVVSVFIMSNTIKLTTFDRREEIAIMRMVGATNGFIRWPFVYEGFMLGVTGAVAAFLLQWTLYEAVARGVENSDTLQLINVMSFGELWLPVAATFLVAGILVGVGGSLSAIRRFLQV</sequence>
<evidence type="ECO:0000256" key="7">
    <source>
        <dbReference type="ARBA" id="ARBA00022989"/>
    </source>
</evidence>
<dbReference type="AlphaFoldDB" id="A0A644ZHN0"/>
<evidence type="ECO:0000256" key="5">
    <source>
        <dbReference type="ARBA" id="ARBA00022618"/>
    </source>
</evidence>
<dbReference type="PIRSF" id="PIRSF003097">
    <property type="entry name" value="FtsX"/>
    <property type="match status" value="1"/>
</dbReference>
<dbReference type="PANTHER" id="PTHR47755">
    <property type="entry name" value="CELL DIVISION PROTEIN FTSX"/>
    <property type="match status" value="1"/>
</dbReference>
<dbReference type="Pfam" id="PF18075">
    <property type="entry name" value="FtsX_ECD"/>
    <property type="match status" value="1"/>
</dbReference>
<evidence type="ECO:0000313" key="13">
    <source>
        <dbReference type="EMBL" id="MPM40237.1"/>
    </source>
</evidence>
<keyword evidence="9" id="KW-0131">Cell cycle</keyword>
<proteinExistence type="inferred from homology"/>
<keyword evidence="6 10" id="KW-0812">Transmembrane</keyword>
<name>A0A644ZHN0_9ZZZZ</name>
<protein>
    <recommendedName>
        <fullName evidence="3">Cell division protein FtsX</fullName>
    </recommendedName>
</protein>
<feature type="domain" description="ABC3 transporter permease C-terminal" evidence="11">
    <location>
        <begin position="173"/>
        <end position="292"/>
    </location>
</feature>